<evidence type="ECO:0000256" key="3">
    <source>
        <dbReference type="ARBA" id="ARBA00022448"/>
    </source>
</evidence>
<dbReference type="GO" id="GO:0034361">
    <property type="term" value="C:very-low-density lipoprotein particle"/>
    <property type="evidence" value="ECO:0007669"/>
    <property type="project" value="TreeGrafter"/>
</dbReference>
<dbReference type="GO" id="GO:0032375">
    <property type="term" value="P:negative regulation of cholesterol transport"/>
    <property type="evidence" value="ECO:0007669"/>
    <property type="project" value="TreeGrafter"/>
</dbReference>
<dbReference type="GO" id="GO:0004859">
    <property type="term" value="F:phospholipase inhibitor activity"/>
    <property type="evidence" value="ECO:0007669"/>
    <property type="project" value="TreeGrafter"/>
</dbReference>
<accession>A0A8C2X220</accession>
<dbReference type="PANTHER" id="PTHR16565:SF2">
    <property type="entry name" value="APOLIPOPROTEIN C-I"/>
    <property type="match status" value="1"/>
</dbReference>
<keyword evidence="5 7" id="KW-0732">Signal</keyword>
<evidence type="ECO:0000313" key="8">
    <source>
        <dbReference type="Ensembl" id="ENSCLMP00005008876.1"/>
    </source>
</evidence>
<name>A0A8C2X220_CYCLU</name>
<dbReference type="Gene3D" id="4.10.260.30">
    <property type="entry name" value="Apolipoprotein C-I"/>
    <property type="match status" value="1"/>
</dbReference>
<dbReference type="GO" id="GO:0005504">
    <property type="term" value="F:fatty acid binding"/>
    <property type="evidence" value="ECO:0007669"/>
    <property type="project" value="TreeGrafter"/>
</dbReference>
<dbReference type="GO" id="GO:0050995">
    <property type="term" value="P:negative regulation of lipid catabolic process"/>
    <property type="evidence" value="ECO:0007669"/>
    <property type="project" value="TreeGrafter"/>
</dbReference>
<feature type="signal peptide" evidence="7">
    <location>
        <begin position="1"/>
        <end position="20"/>
    </location>
</feature>
<dbReference type="OrthoDB" id="8941712at2759"/>
<proteinExistence type="inferred from homology"/>
<keyword evidence="6" id="KW-0445">Lipid transport</keyword>
<dbReference type="GO" id="GO:0010916">
    <property type="term" value="P:negative regulation of very-low-density lipoprotein particle clearance"/>
    <property type="evidence" value="ECO:0007669"/>
    <property type="project" value="TreeGrafter"/>
</dbReference>
<dbReference type="GO" id="GO:0006641">
    <property type="term" value="P:triglyceride metabolic process"/>
    <property type="evidence" value="ECO:0007669"/>
    <property type="project" value="TreeGrafter"/>
</dbReference>
<evidence type="ECO:0000256" key="4">
    <source>
        <dbReference type="ARBA" id="ARBA00022525"/>
    </source>
</evidence>
<dbReference type="Ensembl" id="ENSCLMT00005009679.1">
    <property type="protein sequence ID" value="ENSCLMP00005008876.1"/>
    <property type="gene ID" value="ENSCLMG00005005054.1"/>
</dbReference>
<gene>
    <name evidence="8" type="primary">apoc1</name>
</gene>
<dbReference type="CTD" id="341"/>
<dbReference type="GeneID" id="117745598"/>
<evidence type="ECO:0000256" key="6">
    <source>
        <dbReference type="ARBA" id="ARBA00023055"/>
    </source>
</evidence>
<evidence type="ECO:0000256" key="5">
    <source>
        <dbReference type="ARBA" id="ARBA00022729"/>
    </source>
</evidence>
<evidence type="ECO:0000256" key="7">
    <source>
        <dbReference type="SAM" id="SignalP"/>
    </source>
</evidence>
<dbReference type="GeneTree" id="ENSGT00610000087424"/>
<feature type="chain" id="PRO_5034754902" description="Apolipoprotein C-I" evidence="7">
    <location>
        <begin position="21"/>
        <end position="81"/>
    </location>
</feature>
<sequence length="81" mass="9292">MRVYLAVALLMLAFVAYTEAQDAETIEEKFSNFGKQMAEVSKNVAEKAKTAFQELHNSEFATESRTWVQKQIENIKAQFNQ</sequence>
<dbReference type="Pfam" id="PF04691">
    <property type="entry name" value="ApoC-I"/>
    <property type="match status" value="1"/>
</dbReference>
<dbReference type="GO" id="GO:0034364">
    <property type="term" value="C:high-density lipoprotein particle"/>
    <property type="evidence" value="ECO:0007669"/>
    <property type="project" value="TreeGrafter"/>
</dbReference>
<comment type="subcellular location">
    <subcellularLocation>
        <location evidence="1">Secreted</location>
    </subcellularLocation>
</comment>
<dbReference type="InterPro" id="IPR043081">
    <property type="entry name" value="ApoC-1_sf"/>
</dbReference>
<dbReference type="PANTHER" id="PTHR16565">
    <property type="entry name" value="APOLIPOPROTEIN C-I"/>
    <property type="match status" value="1"/>
</dbReference>
<dbReference type="InterPro" id="IPR006781">
    <property type="entry name" value="ApoC-I"/>
</dbReference>
<keyword evidence="3" id="KW-0813">Transport</keyword>
<organism evidence="8 9">
    <name type="scientific">Cyclopterus lumpus</name>
    <name type="common">Lumpsucker</name>
    <dbReference type="NCBI Taxonomy" id="8103"/>
    <lineage>
        <taxon>Eukaryota</taxon>
        <taxon>Metazoa</taxon>
        <taxon>Chordata</taxon>
        <taxon>Craniata</taxon>
        <taxon>Vertebrata</taxon>
        <taxon>Euteleostomi</taxon>
        <taxon>Actinopterygii</taxon>
        <taxon>Neopterygii</taxon>
        <taxon>Teleostei</taxon>
        <taxon>Neoteleostei</taxon>
        <taxon>Acanthomorphata</taxon>
        <taxon>Eupercaria</taxon>
        <taxon>Perciformes</taxon>
        <taxon>Cottioidei</taxon>
        <taxon>Cottales</taxon>
        <taxon>Cyclopteridae</taxon>
        <taxon>Cyclopterus</taxon>
    </lineage>
</organism>
<evidence type="ECO:0000256" key="2">
    <source>
        <dbReference type="ARBA" id="ARBA00009204"/>
    </source>
</evidence>
<dbReference type="GO" id="GO:0006869">
    <property type="term" value="P:lipid transport"/>
    <property type="evidence" value="ECO:0007669"/>
    <property type="project" value="UniProtKB-KW"/>
</dbReference>
<dbReference type="KEGG" id="clum:117745598"/>
<reference evidence="8" key="2">
    <citation type="submission" date="2025-09" db="UniProtKB">
        <authorList>
            <consortium name="Ensembl"/>
        </authorList>
    </citation>
    <scope>IDENTIFICATION</scope>
</reference>
<keyword evidence="9" id="KW-1185">Reference proteome</keyword>
<keyword evidence="4" id="KW-0964">Secreted</keyword>
<dbReference type="Proteomes" id="UP000694565">
    <property type="component" value="Unplaced"/>
</dbReference>
<dbReference type="RefSeq" id="XP_034409926.1">
    <property type="nucleotide sequence ID" value="XM_034554035.1"/>
</dbReference>
<reference evidence="8" key="1">
    <citation type="submission" date="2025-08" db="UniProtKB">
        <authorList>
            <consortium name="Ensembl"/>
        </authorList>
    </citation>
    <scope>IDENTIFICATION</scope>
</reference>
<comment type="similarity">
    <text evidence="2">Belongs to the apolipoprotein C1 family.</text>
</comment>
<evidence type="ECO:0008006" key="10">
    <source>
        <dbReference type="Google" id="ProtNLM"/>
    </source>
</evidence>
<evidence type="ECO:0000256" key="1">
    <source>
        <dbReference type="ARBA" id="ARBA00004613"/>
    </source>
</evidence>
<dbReference type="GO" id="GO:0034447">
    <property type="term" value="P:very-low-density lipoprotein particle clearance"/>
    <property type="evidence" value="ECO:0007669"/>
    <property type="project" value="TreeGrafter"/>
</dbReference>
<protein>
    <recommendedName>
        <fullName evidence="10">Apolipoprotein C-I</fullName>
    </recommendedName>
</protein>
<dbReference type="GO" id="GO:0042157">
    <property type="term" value="P:lipoprotein metabolic process"/>
    <property type="evidence" value="ECO:0007669"/>
    <property type="project" value="InterPro"/>
</dbReference>
<dbReference type="AlphaFoldDB" id="A0A8C2X220"/>
<evidence type="ECO:0000313" key="9">
    <source>
        <dbReference type="Proteomes" id="UP000694565"/>
    </source>
</evidence>